<gene>
    <name evidence="3" type="ORF">BacF7301_04135</name>
</gene>
<dbReference type="RefSeq" id="WP_167960491.1">
    <property type="nucleotide sequence ID" value="NZ_CP050831.1"/>
</dbReference>
<accession>A0A6H0KJ45</accession>
<dbReference type="KEGG" id="bfc:BacF7301_04135"/>
<dbReference type="Proteomes" id="UP000501780">
    <property type="component" value="Chromosome"/>
</dbReference>
<evidence type="ECO:0000313" key="4">
    <source>
        <dbReference type="Proteomes" id="UP000501780"/>
    </source>
</evidence>
<name>A0A6H0KJ45_9BACE</name>
<evidence type="ECO:0000256" key="2">
    <source>
        <dbReference type="SAM" id="SignalP"/>
    </source>
</evidence>
<feature type="chain" id="PRO_5026337646" description="Transglutaminase domain-containing protein" evidence="2">
    <location>
        <begin position="24"/>
        <end position="508"/>
    </location>
</feature>
<dbReference type="EMBL" id="CP050831">
    <property type="protein sequence ID" value="QIU93390.1"/>
    <property type="molecule type" value="Genomic_DNA"/>
</dbReference>
<protein>
    <recommendedName>
        <fullName evidence="5">Transglutaminase domain-containing protein</fullName>
    </recommendedName>
</protein>
<keyword evidence="2" id="KW-0732">Signal</keyword>
<evidence type="ECO:0000313" key="3">
    <source>
        <dbReference type="EMBL" id="QIU93390.1"/>
    </source>
</evidence>
<dbReference type="AlphaFoldDB" id="A0A6H0KJ45"/>
<feature type="signal peptide" evidence="2">
    <location>
        <begin position="1"/>
        <end position="23"/>
    </location>
</feature>
<dbReference type="Gene3D" id="3.10.620.30">
    <property type="match status" value="1"/>
</dbReference>
<sequence length="508" mass="59118">MKKYCRTLIYLFLLNCFSMELVAQNNNSSEEDEFADFRKELQNEYDDFRKEINTEYISFLSKAWQEYRLFQGKSPDEFPKPLSPVLFQEEKNEREMALVNAEMQKGIPTDSGQADRQAEKLEEKKEKEVERHLAALLKNVSVEAATASFRCDYFGAELRLHYQQRSFHLSTVAERSVGNLWKDIADSRFSILLADMIRYKKEIQMNDWAYFLLAEKVAARLSTLQSEDCRTVFQHFLLVQSGYDVRLARVDRFLVLLLPVREEVYGRPYLTVDGKQYYVISKKNLKGYSSIYTYKLPDRLILKPYLSLMIDKELLLPVQPKPFCIKAAGLEVKGEVNVNKIRFYQEYLSCELAVYARAVPDKRLGEQLVHSLSAQLREKPRMEALNRLLSWVQQGFRYQTDSEQFGYEKPFFVEENFYYPACDCEDRSILFACLVNRLFGYETVLLDYPGHAAAAVCMDQAATGEEIKGAYVQLKGKKYIVCDPTYMNAEVGRVIPSCKNKRPKVIRL</sequence>
<proteinExistence type="predicted"/>
<feature type="region of interest" description="Disordered" evidence="1">
    <location>
        <begin position="104"/>
        <end position="124"/>
    </location>
</feature>
<keyword evidence="4" id="KW-1185">Reference proteome</keyword>
<reference evidence="3 4" key="1">
    <citation type="submission" date="2020-03" db="EMBL/GenBank/DDBJ databases">
        <title>Genomic analysis of Bacteroides faecium CBA7301.</title>
        <authorList>
            <person name="Kim J."/>
            <person name="Roh S.W."/>
        </authorList>
    </citation>
    <scope>NUCLEOTIDE SEQUENCE [LARGE SCALE GENOMIC DNA]</scope>
    <source>
        <strain evidence="3 4">CBA7301</strain>
    </source>
</reference>
<evidence type="ECO:0000256" key="1">
    <source>
        <dbReference type="SAM" id="MobiDB-lite"/>
    </source>
</evidence>
<organism evidence="3 4">
    <name type="scientific">Bacteroides faecium</name>
    <dbReference type="NCBI Taxonomy" id="2715212"/>
    <lineage>
        <taxon>Bacteria</taxon>
        <taxon>Pseudomonadati</taxon>
        <taxon>Bacteroidota</taxon>
        <taxon>Bacteroidia</taxon>
        <taxon>Bacteroidales</taxon>
        <taxon>Bacteroidaceae</taxon>
        <taxon>Bacteroides</taxon>
    </lineage>
</organism>
<evidence type="ECO:0008006" key="5">
    <source>
        <dbReference type="Google" id="ProtNLM"/>
    </source>
</evidence>